<dbReference type="PANTHER" id="PTHR30287:SF1">
    <property type="entry name" value="INNER MEMBRANE PROTEIN"/>
    <property type="match status" value="1"/>
</dbReference>
<dbReference type="InterPro" id="IPR025857">
    <property type="entry name" value="MacB_PCD"/>
</dbReference>
<dbReference type="PANTHER" id="PTHR30287">
    <property type="entry name" value="MEMBRANE COMPONENT OF PREDICTED ABC SUPERFAMILY METABOLITE UPTAKE TRANSPORTER"/>
    <property type="match status" value="1"/>
</dbReference>
<gene>
    <name evidence="3" type="ORF">Y5S_01017</name>
</gene>
<protein>
    <submittedName>
        <fullName evidence="3">ABC transporter permease</fullName>
    </submittedName>
</protein>
<dbReference type="InterPro" id="IPR038766">
    <property type="entry name" value="Membrane_comp_ABC_pdt"/>
</dbReference>
<comment type="caution">
    <text evidence="3">The sequence shown here is derived from an EMBL/GenBank/DDBJ whole genome shotgun (WGS) entry which is preliminary data.</text>
</comment>
<feature type="transmembrane region" description="Helical" evidence="1">
    <location>
        <begin position="336"/>
        <end position="357"/>
    </location>
</feature>
<keyword evidence="4" id="KW-1185">Reference proteome</keyword>
<feature type="transmembrane region" description="Helical" evidence="1">
    <location>
        <begin position="686"/>
        <end position="707"/>
    </location>
</feature>
<name>A0A095TTS0_9GAMM</name>
<dbReference type="eggNOG" id="COG3127">
    <property type="taxonomic scope" value="Bacteria"/>
</dbReference>
<evidence type="ECO:0000313" key="4">
    <source>
        <dbReference type="Proteomes" id="UP000029444"/>
    </source>
</evidence>
<feature type="transmembrane region" description="Helical" evidence="1">
    <location>
        <begin position="302"/>
        <end position="324"/>
    </location>
</feature>
<organism evidence="3 4">
    <name type="scientific">Alcanivorax nanhaiticus</name>
    <dbReference type="NCBI Taxonomy" id="1177154"/>
    <lineage>
        <taxon>Bacteria</taxon>
        <taxon>Pseudomonadati</taxon>
        <taxon>Pseudomonadota</taxon>
        <taxon>Gammaproteobacteria</taxon>
        <taxon>Oceanospirillales</taxon>
        <taxon>Alcanivoracaceae</taxon>
        <taxon>Alcanivorax</taxon>
    </lineage>
</organism>
<dbReference type="GO" id="GO:0005886">
    <property type="term" value="C:plasma membrane"/>
    <property type="evidence" value="ECO:0007669"/>
    <property type="project" value="TreeGrafter"/>
</dbReference>
<dbReference type="AlphaFoldDB" id="A0A095TTS0"/>
<feature type="transmembrane region" description="Helical" evidence="1">
    <location>
        <begin position="771"/>
        <end position="792"/>
    </location>
</feature>
<accession>A0A095TTS0</accession>
<evidence type="ECO:0000256" key="1">
    <source>
        <dbReference type="SAM" id="Phobius"/>
    </source>
</evidence>
<dbReference type="PATRIC" id="fig|1177154.3.peg.1031"/>
<keyword evidence="1" id="KW-0812">Transmembrane</keyword>
<evidence type="ECO:0000259" key="2">
    <source>
        <dbReference type="Pfam" id="PF12704"/>
    </source>
</evidence>
<dbReference type="Proteomes" id="UP000029444">
    <property type="component" value="Unassembled WGS sequence"/>
</dbReference>
<feature type="domain" description="MacB-like periplasmic core" evidence="2">
    <location>
        <begin position="19"/>
        <end position="217"/>
    </location>
</feature>
<feature type="transmembrane region" description="Helical" evidence="1">
    <location>
        <begin position="451"/>
        <end position="469"/>
    </location>
</feature>
<keyword evidence="1" id="KW-0472">Membrane</keyword>
<evidence type="ECO:0000313" key="3">
    <source>
        <dbReference type="EMBL" id="KGD65793.1"/>
    </source>
</evidence>
<dbReference type="EMBL" id="ARXV01000003">
    <property type="protein sequence ID" value="KGD65793.1"/>
    <property type="molecule type" value="Genomic_DNA"/>
</dbReference>
<dbReference type="STRING" id="1177154.Y5S_01017"/>
<sequence length="803" mass="87646">MTKAWRFTTWRSAAFRLQALAIFIAALAMTTMLVLRNSVDDRFNQRTAEALGGDLILDGTRFPEPQQREILERYSHAETTSFASVLIHDEQFLLASVRAVSDSYPLYGELQISDGRFSPAYAQSSGPSPGRIWLAGQALDRLTLDVGDTITLGERTLLIEKVIVQEPDQQSGFYSMNPRAMISMADLESTGVLGAGSRYHHNLLVAVSDTDRDTLQRTLEPGLRPDQELETVVSTALRERGPIQQLFLWSQLAIMLVVLLCAAAIFLTARHRARQQQTLCAVMKTVGANQRQIANRLLGGDALALLLPAMLGVGLASLVGAVIASRLDSGVSQWAAALQGLFGPVIMWMGFAAPTLWQQLGQSPLSLLRGAEETGPRAPLIIALLTPIPLALLLTGSLTTLWPLLLLTCAVAIGMPVLLWPLMMAVDRLLRRAPLPVRLAFRRLSRRKATSLPLLAALIISLSVLSMSMQAGRQLLDDWQSTLPAQAPNYFVINLFDDDLQGFAEWLKEHNSEAQPLYPVVRARLTEINGESVREAVTKEEDRAERALNRDLSLTESNQLPDSNLMKEGRLAAQPGEVTVESKLAGSLGLQLGDRLTFTGSATPIVATVTGFREVDWESFAPNFYFMFAEGTLSAQNRTWITSFFLPENKSAELSTLVAHFPQISLLDVNAILSSLQDIVRQASQAAMWVGGLLMMAAMLVLGAALLTTADQLRRDNSLLVTLGADTGLLRKTAALQAFFMAGSAALLASLIHLLALWPLGQRLFDGQLPLSGWIALPWFLPVLLTVAAAALPPMKAAEHTRQ</sequence>
<dbReference type="RefSeq" id="WP_035231009.1">
    <property type="nucleotide sequence ID" value="NZ_ARXV01000003.1"/>
</dbReference>
<feature type="transmembrane region" description="Helical" evidence="1">
    <location>
        <begin position="404"/>
        <end position="430"/>
    </location>
</feature>
<feature type="transmembrane region" description="Helical" evidence="1">
    <location>
        <begin position="378"/>
        <end position="398"/>
    </location>
</feature>
<reference evidence="3 4" key="1">
    <citation type="submission" date="2012-09" db="EMBL/GenBank/DDBJ databases">
        <title>Genome Sequence of alkane-degrading Bacterium Alcanivorax sp. 19-m-6.</title>
        <authorList>
            <person name="Lai Q."/>
            <person name="Shao Z."/>
        </authorList>
    </citation>
    <scope>NUCLEOTIDE SEQUENCE [LARGE SCALE GENOMIC DNA]</scope>
    <source>
        <strain evidence="3 4">19-m-6</strain>
    </source>
</reference>
<proteinExistence type="predicted"/>
<dbReference type="Pfam" id="PF12704">
    <property type="entry name" value="MacB_PCD"/>
    <property type="match status" value="1"/>
</dbReference>
<feature type="transmembrane region" description="Helical" evidence="1">
    <location>
        <begin position="246"/>
        <end position="267"/>
    </location>
</feature>
<keyword evidence="1" id="KW-1133">Transmembrane helix</keyword>
<feature type="transmembrane region" description="Helical" evidence="1">
    <location>
        <begin position="738"/>
        <end position="759"/>
    </location>
</feature>